<keyword evidence="2" id="KW-0732">Signal</keyword>
<dbReference type="SUPFAM" id="SSF56954">
    <property type="entry name" value="Outer membrane efflux proteins (OEP)"/>
    <property type="match status" value="1"/>
</dbReference>
<accession>A0A1G9TVK3</accession>
<evidence type="ECO:0000313" key="4">
    <source>
        <dbReference type="Proteomes" id="UP000198552"/>
    </source>
</evidence>
<evidence type="ECO:0000256" key="1">
    <source>
        <dbReference type="ARBA" id="ARBA00007613"/>
    </source>
</evidence>
<protein>
    <submittedName>
        <fullName evidence="3">Outer membrane protein, cobalt-zinc-cadmium efflux system</fullName>
    </submittedName>
</protein>
<dbReference type="AlphaFoldDB" id="A0A1G9TVK3"/>
<feature type="signal peptide" evidence="2">
    <location>
        <begin position="1"/>
        <end position="24"/>
    </location>
</feature>
<dbReference type="RefSeq" id="WP_091570655.1">
    <property type="nucleotide sequence ID" value="NZ_FNHP01000007.1"/>
</dbReference>
<sequence>MQSPLRGYCVPLLLAVICSPYSWACAQGNATAPAEVAAPSIAVAIPALTLGDAVRLTLAHNAELASARLEVQAMEAAEIQAGARPNPEIGVLVEDTRSATRATTVQWAQPIELGGKRSARLTAAARAREQALIALQAKQAGLQAIVTSAFFELLGAQEQVVLMQASLDLAHNASAIASKRLQAGKVPPLELAKAQVAEAGMRAELIQSQSELQLARQRLSAFWGQTTLNFERAQGNADALPTIPTDSEVGERMAQAAVLRVAQLDVARRQALTDIERAKRIPDPTITMGAKRAAELGRTQVIIGISVPLPILDSNQGNLLEALRREEQARETVTAVRLQLQTEVSAAIEKLRLTRQQVQLLRGEVLNTAQAAYDAAVKGYALGKFAFLDVLDAQRTLFQLRQQVLRSTADAYRAAADIDRLLGQGTGAADPIQK</sequence>
<feature type="chain" id="PRO_5011707458" evidence="2">
    <location>
        <begin position="25"/>
        <end position="434"/>
    </location>
</feature>
<dbReference type="EMBL" id="FNHP01000007">
    <property type="protein sequence ID" value="SDM51723.1"/>
    <property type="molecule type" value="Genomic_DNA"/>
</dbReference>
<comment type="similarity">
    <text evidence="1">Belongs to the outer membrane factor (OMF) (TC 1.B.17) family.</text>
</comment>
<reference evidence="4" key="1">
    <citation type="submission" date="2016-10" db="EMBL/GenBank/DDBJ databases">
        <authorList>
            <person name="Varghese N."/>
            <person name="Submissions S."/>
        </authorList>
    </citation>
    <scope>NUCLEOTIDE SEQUENCE [LARGE SCALE GENOMIC DNA]</scope>
    <source>
        <strain evidence="4">EPL6</strain>
    </source>
</reference>
<dbReference type="Proteomes" id="UP000198552">
    <property type="component" value="Unassembled WGS sequence"/>
</dbReference>
<evidence type="ECO:0000313" key="3">
    <source>
        <dbReference type="EMBL" id="SDM51723.1"/>
    </source>
</evidence>
<keyword evidence="4" id="KW-1185">Reference proteome</keyword>
<dbReference type="Pfam" id="PF02321">
    <property type="entry name" value="OEP"/>
    <property type="match status" value="2"/>
</dbReference>
<dbReference type="OrthoDB" id="9791261at2"/>
<dbReference type="InterPro" id="IPR003423">
    <property type="entry name" value="OMP_efflux"/>
</dbReference>
<name>A0A1G9TVK3_9BURK</name>
<proteinExistence type="inferred from homology"/>
<gene>
    <name evidence="3" type="ORF">SAMN05428957_10726</name>
</gene>
<dbReference type="PANTHER" id="PTHR30203:SF24">
    <property type="entry name" value="BLR4935 PROTEIN"/>
    <property type="match status" value="1"/>
</dbReference>
<dbReference type="Gene3D" id="1.20.1600.10">
    <property type="entry name" value="Outer membrane efflux proteins (OEP)"/>
    <property type="match status" value="1"/>
</dbReference>
<dbReference type="InterPro" id="IPR010131">
    <property type="entry name" value="MdtP/NodT-like"/>
</dbReference>
<evidence type="ECO:0000256" key="2">
    <source>
        <dbReference type="SAM" id="SignalP"/>
    </source>
</evidence>
<dbReference type="GO" id="GO:0015562">
    <property type="term" value="F:efflux transmembrane transporter activity"/>
    <property type="evidence" value="ECO:0007669"/>
    <property type="project" value="InterPro"/>
</dbReference>
<organism evidence="3 4">
    <name type="scientific">Oryzisolibacter propanilivorax</name>
    <dbReference type="NCBI Taxonomy" id="1527607"/>
    <lineage>
        <taxon>Bacteria</taxon>
        <taxon>Pseudomonadati</taxon>
        <taxon>Pseudomonadota</taxon>
        <taxon>Betaproteobacteria</taxon>
        <taxon>Burkholderiales</taxon>
        <taxon>Comamonadaceae</taxon>
        <taxon>Oryzisolibacter</taxon>
    </lineage>
</organism>
<dbReference type="STRING" id="1527607.SAMN05428957_10726"/>
<dbReference type="PANTHER" id="PTHR30203">
    <property type="entry name" value="OUTER MEMBRANE CATION EFFLUX PROTEIN"/>
    <property type="match status" value="1"/>
</dbReference>